<keyword evidence="1" id="KW-0472">Membrane</keyword>
<feature type="transmembrane region" description="Helical" evidence="1">
    <location>
        <begin position="234"/>
        <end position="257"/>
    </location>
</feature>
<evidence type="ECO:0000256" key="1">
    <source>
        <dbReference type="SAM" id="Phobius"/>
    </source>
</evidence>
<feature type="transmembrane region" description="Helical" evidence="1">
    <location>
        <begin position="263"/>
        <end position="284"/>
    </location>
</feature>
<feature type="transmembrane region" description="Helical" evidence="1">
    <location>
        <begin position="87"/>
        <end position="108"/>
    </location>
</feature>
<keyword evidence="3" id="KW-1185">Reference proteome</keyword>
<reference evidence="2 3" key="1">
    <citation type="submission" date="2014-04" db="EMBL/GenBank/DDBJ databases">
        <authorList>
            <consortium name="DOE Joint Genome Institute"/>
            <person name="Kuo A."/>
            <person name="Gay G."/>
            <person name="Dore J."/>
            <person name="Kohler A."/>
            <person name="Nagy L.G."/>
            <person name="Floudas D."/>
            <person name="Copeland A."/>
            <person name="Barry K.W."/>
            <person name="Cichocki N."/>
            <person name="Veneault-Fourrey C."/>
            <person name="LaButti K."/>
            <person name="Lindquist E.A."/>
            <person name="Lipzen A."/>
            <person name="Lundell T."/>
            <person name="Morin E."/>
            <person name="Murat C."/>
            <person name="Sun H."/>
            <person name="Tunlid A."/>
            <person name="Henrissat B."/>
            <person name="Grigoriev I.V."/>
            <person name="Hibbett D.S."/>
            <person name="Martin F."/>
            <person name="Nordberg H.P."/>
            <person name="Cantor M.N."/>
            <person name="Hua S.X."/>
        </authorList>
    </citation>
    <scope>NUCLEOTIDE SEQUENCE [LARGE SCALE GENOMIC DNA]</scope>
    <source>
        <strain evidence="3">h7</strain>
    </source>
</reference>
<accession>A0A0C3CEK5</accession>
<gene>
    <name evidence="2" type="ORF">M413DRAFT_26638</name>
</gene>
<name>A0A0C3CEK5_HEBCY</name>
<evidence type="ECO:0000313" key="2">
    <source>
        <dbReference type="EMBL" id="KIM42609.1"/>
    </source>
</evidence>
<keyword evidence="1" id="KW-1133">Transmembrane helix</keyword>
<keyword evidence="1" id="KW-0812">Transmembrane</keyword>
<dbReference type="HOGENOM" id="CLU_035509_6_1_1"/>
<evidence type="ECO:0000313" key="3">
    <source>
        <dbReference type="Proteomes" id="UP000053424"/>
    </source>
</evidence>
<feature type="transmembrane region" description="Helical" evidence="1">
    <location>
        <begin position="151"/>
        <end position="169"/>
    </location>
</feature>
<proteinExistence type="predicted"/>
<feature type="transmembrane region" description="Helical" evidence="1">
    <location>
        <begin position="194"/>
        <end position="213"/>
    </location>
</feature>
<dbReference type="AlphaFoldDB" id="A0A0C3CEK5"/>
<protein>
    <submittedName>
        <fullName evidence="2">Uncharacterized protein</fullName>
    </submittedName>
</protein>
<dbReference type="Proteomes" id="UP000053424">
    <property type="component" value="Unassembled WGS sequence"/>
</dbReference>
<reference evidence="3" key="2">
    <citation type="submission" date="2015-01" db="EMBL/GenBank/DDBJ databases">
        <title>Evolutionary Origins and Diversification of the Mycorrhizal Mutualists.</title>
        <authorList>
            <consortium name="DOE Joint Genome Institute"/>
            <consortium name="Mycorrhizal Genomics Consortium"/>
            <person name="Kohler A."/>
            <person name="Kuo A."/>
            <person name="Nagy L.G."/>
            <person name="Floudas D."/>
            <person name="Copeland A."/>
            <person name="Barry K.W."/>
            <person name="Cichocki N."/>
            <person name="Veneault-Fourrey C."/>
            <person name="LaButti K."/>
            <person name="Lindquist E.A."/>
            <person name="Lipzen A."/>
            <person name="Lundell T."/>
            <person name="Morin E."/>
            <person name="Murat C."/>
            <person name="Riley R."/>
            <person name="Ohm R."/>
            <person name="Sun H."/>
            <person name="Tunlid A."/>
            <person name="Henrissat B."/>
            <person name="Grigoriev I.V."/>
            <person name="Hibbett D.S."/>
            <person name="Martin F."/>
        </authorList>
    </citation>
    <scope>NUCLEOTIDE SEQUENCE [LARGE SCALE GENOMIC DNA]</scope>
    <source>
        <strain evidence="3">h7</strain>
    </source>
</reference>
<organism evidence="2 3">
    <name type="scientific">Hebeloma cylindrosporum</name>
    <dbReference type="NCBI Taxonomy" id="76867"/>
    <lineage>
        <taxon>Eukaryota</taxon>
        <taxon>Fungi</taxon>
        <taxon>Dikarya</taxon>
        <taxon>Basidiomycota</taxon>
        <taxon>Agaricomycotina</taxon>
        <taxon>Agaricomycetes</taxon>
        <taxon>Agaricomycetidae</taxon>
        <taxon>Agaricales</taxon>
        <taxon>Agaricineae</taxon>
        <taxon>Hymenogastraceae</taxon>
        <taxon>Hebeloma</taxon>
    </lineage>
</organism>
<dbReference type="OrthoDB" id="3258294at2759"/>
<feature type="transmembrane region" description="Helical" evidence="1">
    <location>
        <begin position="120"/>
        <end position="139"/>
    </location>
</feature>
<sequence>MPYSLTNNLTPDDIASLRIRVIRPYVTLAALTWVIHDYCECGGLQRFTVMINSEVIDGDIVVTLEDEVTHYWVGDHLIPSISRRPGVGAYFFYWMRYYTIFLVLFDTLDFRVFPGPKTTTASAVLTVISLWSVEVIMQVRIYILYNRSKRVAFVNGTLFVISIGFFVWVKVDNALHAIGRRPQRGNCSNGDTRWAQWLPATVFELVLFGMAVYKSLVSYAAKVKLNGRLPLSAILLHGNIVYFFVVACVLVLSNLMLVCATHIPYMGLGLFHATLGIATCRMLIHLRKFSSENLEGGPAEGPMSLPNIEVDLHSAEDVR</sequence>
<dbReference type="EMBL" id="KN831777">
    <property type="protein sequence ID" value="KIM42609.1"/>
    <property type="molecule type" value="Genomic_DNA"/>
</dbReference>